<evidence type="ECO:0000256" key="1">
    <source>
        <dbReference type="SAM" id="MobiDB-lite"/>
    </source>
</evidence>
<dbReference type="SUPFAM" id="SSF50998">
    <property type="entry name" value="Quinoprotein alcohol dehydrogenase-like"/>
    <property type="match status" value="2"/>
</dbReference>
<reference evidence="4" key="1">
    <citation type="submission" date="2023-03" db="EMBL/GenBank/DDBJ databases">
        <authorList>
            <person name="Steffen K."/>
            <person name="Cardenas P."/>
        </authorList>
    </citation>
    <scope>NUCLEOTIDE SEQUENCE</scope>
</reference>
<evidence type="ECO:0000256" key="2">
    <source>
        <dbReference type="SAM" id="Phobius"/>
    </source>
</evidence>
<evidence type="ECO:0000259" key="3">
    <source>
        <dbReference type="Pfam" id="PF13360"/>
    </source>
</evidence>
<sequence length="595" mass="65745">MPSIRDIFRRFSRQPREPAPAETYSEAPEVAPFTAPNREHEDEAPPSVPASSGFPVAPAGEPVSSQPAFDDRPVWETTVAASTEPEVSFPTPRRREDGNVGVLEPPMVEITDDDALVNDPLQLTCPYCGAENQRVGSRCANERCNRVIVRVPSWAQHRRHNWFTRRLSWRRIIGACVLALFIVFVIWVNYPFAPDPVVLFKKTQTQLTIDAGPGSWTGVGRDLRHSRRVDIGPPPPSGQIRFWNFDVPGDPLLSEPVAQDTHVYLGSSEGMYALSHADLSFIEKWEGDTPGRITGGAAVIGLYLFFGSTDHTVSSWNAFDGQVRWSFPAVDTVETAPVVSNGLVYISSGESWIYALDAHNGALIWKKQLDSNASDAATIHDGKLFIGDEKGVFYILSARTGQEWFRFRTPRAITGSPVVSEDGERAYFTAGGQLYAVQATRREIPGLYQFKQLWAQLWLWQVPGVPRPKGQQGGLWRFTPENPLQGVKSSPALVDDEQGGVLYVGGHDHSVYALDANNGDLLWSFQTEDDVWASPLVIKNHLIVGDESGALYSLDRETGQENWVMNLGSPIKIPPIVSNGLLIVRTADGNVYGIE</sequence>
<keyword evidence="2" id="KW-0472">Membrane</keyword>
<dbReference type="InterPro" id="IPR015943">
    <property type="entry name" value="WD40/YVTN_repeat-like_dom_sf"/>
</dbReference>
<accession>A0AA35QYE2</accession>
<dbReference type="InterPro" id="IPR018391">
    <property type="entry name" value="PQQ_b-propeller_rpt"/>
</dbReference>
<gene>
    <name evidence="4" type="ORF">GBAR_LOCUS2062</name>
</gene>
<feature type="domain" description="Pyrrolo-quinoline quinone repeat" evidence="3">
    <location>
        <begin position="508"/>
        <end position="594"/>
    </location>
</feature>
<dbReference type="PANTHER" id="PTHR34512:SF30">
    <property type="entry name" value="OUTER MEMBRANE PROTEIN ASSEMBLY FACTOR BAMB"/>
    <property type="match status" value="1"/>
</dbReference>
<dbReference type="EMBL" id="CASHTH010000293">
    <property type="protein sequence ID" value="CAI7997111.1"/>
    <property type="molecule type" value="Genomic_DNA"/>
</dbReference>
<proteinExistence type="predicted"/>
<name>A0AA35QYE2_GEOBA</name>
<dbReference type="Pfam" id="PF13360">
    <property type="entry name" value="PQQ_2"/>
    <property type="match status" value="2"/>
</dbReference>
<dbReference type="AlphaFoldDB" id="A0AA35QYE2"/>
<protein>
    <submittedName>
        <fullName evidence="4">Beta-alanine-activating enzyme</fullName>
    </submittedName>
</protein>
<keyword evidence="5" id="KW-1185">Reference proteome</keyword>
<dbReference type="Gene3D" id="2.130.10.10">
    <property type="entry name" value="YVTN repeat-like/Quinoprotein amine dehydrogenase"/>
    <property type="match status" value="2"/>
</dbReference>
<keyword evidence="2" id="KW-0812">Transmembrane</keyword>
<dbReference type="SMART" id="SM00564">
    <property type="entry name" value="PQQ"/>
    <property type="match status" value="6"/>
</dbReference>
<dbReference type="InterPro" id="IPR011047">
    <property type="entry name" value="Quinoprotein_ADH-like_sf"/>
</dbReference>
<evidence type="ECO:0000313" key="5">
    <source>
        <dbReference type="Proteomes" id="UP001174909"/>
    </source>
</evidence>
<dbReference type="Proteomes" id="UP001174909">
    <property type="component" value="Unassembled WGS sequence"/>
</dbReference>
<dbReference type="PANTHER" id="PTHR34512">
    <property type="entry name" value="CELL SURFACE PROTEIN"/>
    <property type="match status" value="1"/>
</dbReference>
<comment type="caution">
    <text evidence="4">The sequence shown here is derived from an EMBL/GenBank/DDBJ whole genome shotgun (WGS) entry which is preliminary data.</text>
</comment>
<keyword evidence="2" id="KW-1133">Transmembrane helix</keyword>
<dbReference type="InterPro" id="IPR002372">
    <property type="entry name" value="PQQ_rpt_dom"/>
</dbReference>
<feature type="region of interest" description="Disordered" evidence="1">
    <location>
        <begin position="1"/>
        <end position="100"/>
    </location>
</feature>
<organism evidence="4 5">
    <name type="scientific">Geodia barretti</name>
    <name type="common">Barrett's horny sponge</name>
    <dbReference type="NCBI Taxonomy" id="519541"/>
    <lineage>
        <taxon>Eukaryota</taxon>
        <taxon>Metazoa</taxon>
        <taxon>Porifera</taxon>
        <taxon>Demospongiae</taxon>
        <taxon>Heteroscleromorpha</taxon>
        <taxon>Tetractinellida</taxon>
        <taxon>Astrophorina</taxon>
        <taxon>Geodiidae</taxon>
        <taxon>Geodia</taxon>
    </lineage>
</organism>
<evidence type="ECO:0000313" key="4">
    <source>
        <dbReference type="EMBL" id="CAI7997111.1"/>
    </source>
</evidence>
<feature type="domain" description="Pyrrolo-quinoline quinone repeat" evidence="3">
    <location>
        <begin position="285"/>
        <end position="443"/>
    </location>
</feature>
<dbReference type="Gene3D" id="2.40.10.480">
    <property type="match status" value="1"/>
</dbReference>
<feature type="transmembrane region" description="Helical" evidence="2">
    <location>
        <begin position="172"/>
        <end position="192"/>
    </location>
</feature>